<dbReference type="EMBL" id="JARIHO010000040">
    <property type="protein sequence ID" value="KAJ7328007.1"/>
    <property type="molecule type" value="Genomic_DNA"/>
</dbReference>
<organism evidence="1 2">
    <name type="scientific">Mycena albidolilacea</name>
    <dbReference type="NCBI Taxonomy" id="1033008"/>
    <lineage>
        <taxon>Eukaryota</taxon>
        <taxon>Fungi</taxon>
        <taxon>Dikarya</taxon>
        <taxon>Basidiomycota</taxon>
        <taxon>Agaricomycotina</taxon>
        <taxon>Agaricomycetes</taxon>
        <taxon>Agaricomycetidae</taxon>
        <taxon>Agaricales</taxon>
        <taxon>Marasmiineae</taxon>
        <taxon>Mycenaceae</taxon>
        <taxon>Mycena</taxon>
    </lineage>
</organism>
<dbReference type="Proteomes" id="UP001218218">
    <property type="component" value="Unassembled WGS sequence"/>
</dbReference>
<proteinExistence type="predicted"/>
<accession>A0AAD6ZL44</accession>
<evidence type="ECO:0000313" key="1">
    <source>
        <dbReference type="EMBL" id="KAJ7328007.1"/>
    </source>
</evidence>
<feature type="non-terminal residue" evidence="1">
    <location>
        <position position="1"/>
    </location>
</feature>
<protein>
    <submittedName>
        <fullName evidence="1">Uncharacterized protein</fullName>
    </submittedName>
</protein>
<reference evidence="1" key="1">
    <citation type="submission" date="2023-03" db="EMBL/GenBank/DDBJ databases">
        <title>Massive genome expansion in bonnet fungi (Mycena s.s.) driven by repeated elements and novel gene families across ecological guilds.</title>
        <authorList>
            <consortium name="Lawrence Berkeley National Laboratory"/>
            <person name="Harder C.B."/>
            <person name="Miyauchi S."/>
            <person name="Viragh M."/>
            <person name="Kuo A."/>
            <person name="Thoen E."/>
            <person name="Andreopoulos B."/>
            <person name="Lu D."/>
            <person name="Skrede I."/>
            <person name="Drula E."/>
            <person name="Henrissat B."/>
            <person name="Morin E."/>
            <person name="Kohler A."/>
            <person name="Barry K."/>
            <person name="LaButti K."/>
            <person name="Morin E."/>
            <person name="Salamov A."/>
            <person name="Lipzen A."/>
            <person name="Mereny Z."/>
            <person name="Hegedus B."/>
            <person name="Baldrian P."/>
            <person name="Stursova M."/>
            <person name="Weitz H."/>
            <person name="Taylor A."/>
            <person name="Grigoriev I.V."/>
            <person name="Nagy L.G."/>
            <person name="Martin F."/>
            <person name="Kauserud H."/>
        </authorList>
    </citation>
    <scope>NUCLEOTIDE SEQUENCE</scope>
    <source>
        <strain evidence="1">CBHHK002</strain>
    </source>
</reference>
<comment type="caution">
    <text evidence="1">The sequence shown here is derived from an EMBL/GenBank/DDBJ whole genome shotgun (WGS) entry which is preliminary data.</text>
</comment>
<evidence type="ECO:0000313" key="2">
    <source>
        <dbReference type="Proteomes" id="UP001218218"/>
    </source>
</evidence>
<name>A0AAD6ZL44_9AGAR</name>
<gene>
    <name evidence="1" type="ORF">DFH08DRAFT_709949</name>
</gene>
<keyword evidence="2" id="KW-1185">Reference proteome</keyword>
<dbReference type="AlphaFoldDB" id="A0AAD6ZL44"/>
<sequence>LATRLYQMAILFSHANERKKADKDSSLADFTQLLEDLRTRLDEGYLFTKEQMRNIRTQAQDTIYEATRTSFMQMHTDVMQKLHDNKAPLKLNSVFGNPSREKSLVSLVKRMCSRIRNSLCQDIRNGICGDSPATLAEFTYSSATKFKRGGPGLNLSNRAVQVQTKRLPTLRLVQTMVQTCGLNQFEPWISRGSNRFKQQFKLV</sequence>